<name>A0A1S2VCN9_9BACT</name>
<comment type="caution">
    <text evidence="1">The sequence shown here is derived from an EMBL/GenBank/DDBJ whole genome shotgun (WGS) entry which is preliminary data.</text>
</comment>
<keyword evidence="2" id="KW-1185">Reference proteome</keyword>
<dbReference type="Proteomes" id="UP000181790">
    <property type="component" value="Unassembled WGS sequence"/>
</dbReference>
<dbReference type="OrthoDB" id="981361at2"/>
<evidence type="ECO:0008006" key="3">
    <source>
        <dbReference type="Google" id="ProtNLM"/>
    </source>
</evidence>
<dbReference type="RefSeq" id="WP_071505858.1">
    <property type="nucleotide sequence ID" value="NZ_MORL01000022.1"/>
</dbReference>
<sequence length="130" mass="15268">MAVFSLKRIDAIKARQEVDELVIDGIGQLKAFEKEINEKHERYKTELEMLYVYMEFVAQGQSLNDTKFRDITPHGETVKEYEFKSKHLRIYAIKKPNGKIVLLGGLKTTQKADFKRFRSIKEQYLNAQRP</sequence>
<dbReference type="EMBL" id="MORL01000022">
    <property type="protein sequence ID" value="OIN56473.1"/>
    <property type="molecule type" value="Genomic_DNA"/>
</dbReference>
<gene>
    <name evidence="1" type="ORF">BLX24_24450</name>
</gene>
<reference evidence="1 2" key="1">
    <citation type="submission" date="2016-10" db="EMBL/GenBank/DDBJ databases">
        <title>Arsenicibacter rosenii gen. nov., sp. nov., an efficient arsenic-methylating bacterium isolated from an arsenic-contaminated paddy soil.</title>
        <authorList>
            <person name="Huang K."/>
        </authorList>
    </citation>
    <scope>NUCLEOTIDE SEQUENCE [LARGE SCALE GENOMIC DNA]</scope>
    <source>
        <strain evidence="1 2">SM-1</strain>
    </source>
</reference>
<protein>
    <recommendedName>
        <fullName evidence="3">Addiction module toxin RelE</fullName>
    </recommendedName>
</protein>
<accession>A0A1S2VCN9</accession>
<dbReference type="AlphaFoldDB" id="A0A1S2VCN9"/>
<evidence type="ECO:0000313" key="2">
    <source>
        <dbReference type="Proteomes" id="UP000181790"/>
    </source>
</evidence>
<proteinExistence type="predicted"/>
<evidence type="ECO:0000313" key="1">
    <source>
        <dbReference type="EMBL" id="OIN56473.1"/>
    </source>
</evidence>
<organism evidence="1 2">
    <name type="scientific">Arsenicibacter rosenii</name>
    <dbReference type="NCBI Taxonomy" id="1750698"/>
    <lineage>
        <taxon>Bacteria</taxon>
        <taxon>Pseudomonadati</taxon>
        <taxon>Bacteroidota</taxon>
        <taxon>Cytophagia</taxon>
        <taxon>Cytophagales</taxon>
        <taxon>Spirosomataceae</taxon>
        <taxon>Arsenicibacter</taxon>
    </lineage>
</organism>